<reference evidence="2 3" key="1">
    <citation type="journal article" date="2019" name="Int. J. Syst. Evol. Microbiol.">
        <title>The Global Catalogue of Microorganisms (GCM) 10K type strain sequencing project: providing services to taxonomists for standard genome sequencing and annotation.</title>
        <authorList>
            <consortium name="The Broad Institute Genomics Platform"/>
            <consortium name="The Broad Institute Genome Sequencing Center for Infectious Disease"/>
            <person name="Wu L."/>
            <person name="Ma J."/>
        </authorList>
    </citation>
    <scope>NUCLEOTIDE SEQUENCE [LARGE SCALE GENOMIC DNA]</scope>
    <source>
        <strain evidence="2 3">JCM 13002</strain>
    </source>
</reference>
<keyword evidence="3" id="KW-1185">Reference proteome</keyword>
<protein>
    <submittedName>
        <fullName evidence="2">Uncharacterized protein</fullName>
    </submittedName>
</protein>
<name>A0ABN1TC38_9ACTN</name>
<comment type="caution">
    <text evidence="2">The sequence shown here is derived from an EMBL/GenBank/DDBJ whole genome shotgun (WGS) entry which is preliminary data.</text>
</comment>
<organism evidence="2 3">
    <name type="scientific">Kitasatospora arboriphila</name>
    <dbReference type="NCBI Taxonomy" id="258052"/>
    <lineage>
        <taxon>Bacteria</taxon>
        <taxon>Bacillati</taxon>
        <taxon>Actinomycetota</taxon>
        <taxon>Actinomycetes</taxon>
        <taxon>Kitasatosporales</taxon>
        <taxon>Streptomycetaceae</taxon>
        <taxon>Kitasatospora</taxon>
    </lineage>
</organism>
<feature type="compositionally biased region" description="Basic and acidic residues" evidence="1">
    <location>
        <begin position="1"/>
        <end position="20"/>
    </location>
</feature>
<dbReference type="EMBL" id="BAAALD010000008">
    <property type="protein sequence ID" value="GAA1074416.1"/>
    <property type="molecule type" value="Genomic_DNA"/>
</dbReference>
<proteinExistence type="predicted"/>
<accession>A0ABN1TC38</accession>
<evidence type="ECO:0000313" key="3">
    <source>
        <dbReference type="Proteomes" id="UP001499987"/>
    </source>
</evidence>
<sequence length="99" mass="10746">MDSRVRTAQRCGREESRDPWRTVPALPIREPSGLLPRRVRPGAGPDAPSGRGHSVVPLSSGCSRLRRGWCAVRKNVRTGVLKAQKDPGATLPGSLTPRE</sequence>
<feature type="region of interest" description="Disordered" evidence="1">
    <location>
        <begin position="1"/>
        <end position="58"/>
    </location>
</feature>
<evidence type="ECO:0000256" key="1">
    <source>
        <dbReference type="SAM" id="MobiDB-lite"/>
    </source>
</evidence>
<dbReference type="Proteomes" id="UP001499987">
    <property type="component" value="Unassembled WGS sequence"/>
</dbReference>
<gene>
    <name evidence="2" type="ORF">GCM10009663_13770</name>
</gene>
<evidence type="ECO:0000313" key="2">
    <source>
        <dbReference type="EMBL" id="GAA1074416.1"/>
    </source>
</evidence>